<dbReference type="InterPro" id="IPR043504">
    <property type="entry name" value="Peptidase_S1_PA_chymotrypsin"/>
</dbReference>
<dbReference type="PROSITE" id="PS00135">
    <property type="entry name" value="TRYPSIN_SER"/>
    <property type="match status" value="1"/>
</dbReference>
<keyword evidence="2" id="KW-0645">Protease</keyword>
<dbReference type="PRINTS" id="PR00722">
    <property type="entry name" value="CHYMOTRYPSIN"/>
</dbReference>
<dbReference type="PANTHER" id="PTHR24276">
    <property type="entry name" value="POLYSERASE-RELATED"/>
    <property type="match status" value="1"/>
</dbReference>
<evidence type="ECO:0000259" key="6">
    <source>
        <dbReference type="PROSITE" id="PS50240"/>
    </source>
</evidence>
<evidence type="ECO:0000313" key="8">
    <source>
        <dbReference type="RefSeq" id="XP_026745252.1"/>
    </source>
</evidence>
<dbReference type="SMART" id="SM00020">
    <property type="entry name" value="Tryp_SPc"/>
    <property type="match status" value="1"/>
</dbReference>
<keyword evidence="5" id="KW-1015">Disulfide bond</keyword>
<organism evidence="7 8">
    <name type="scientific">Trichoplusia ni</name>
    <name type="common">Cabbage looper</name>
    <dbReference type="NCBI Taxonomy" id="7111"/>
    <lineage>
        <taxon>Eukaryota</taxon>
        <taxon>Metazoa</taxon>
        <taxon>Ecdysozoa</taxon>
        <taxon>Arthropoda</taxon>
        <taxon>Hexapoda</taxon>
        <taxon>Insecta</taxon>
        <taxon>Pterygota</taxon>
        <taxon>Neoptera</taxon>
        <taxon>Endopterygota</taxon>
        <taxon>Lepidoptera</taxon>
        <taxon>Glossata</taxon>
        <taxon>Ditrysia</taxon>
        <taxon>Noctuoidea</taxon>
        <taxon>Noctuidae</taxon>
        <taxon>Plusiinae</taxon>
        <taxon>Trichoplusia</taxon>
    </lineage>
</organism>
<dbReference type="InterPro" id="IPR001314">
    <property type="entry name" value="Peptidase_S1A"/>
</dbReference>
<dbReference type="InterPro" id="IPR001254">
    <property type="entry name" value="Trypsin_dom"/>
</dbReference>
<dbReference type="SUPFAM" id="SSF50494">
    <property type="entry name" value="Trypsin-like serine proteases"/>
    <property type="match status" value="1"/>
</dbReference>
<name>A0A7E5WYB9_TRINI</name>
<keyword evidence="4" id="KW-0720">Serine protease</keyword>
<dbReference type="InterPro" id="IPR050430">
    <property type="entry name" value="Peptidase_S1"/>
</dbReference>
<dbReference type="InParanoid" id="A0A7E5WYB9"/>
<evidence type="ECO:0000256" key="4">
    <source>
        <dbReference type="ARBA" id="ARBA00022825"/>
    </source>
</evidence>
<evidence type="ECO:0000256" key="2">
    <source>
        <dbReference type="ARBA" id="ARBA00022670"/>
    </source>
</evidence>
<gene>
    <name evidence="8" type="primary">LOC113506618</name>
</gene>
<comment type="similarity">
    <text evidence="1">Belongs to the peptidase S1 family.</text>
</comment>
<sequence length="274" mass="30887">MNHARLASSISCMVSGRGCVLRCAMRSAWPVLLMVAICVVQTRRIYQGVEDRNNEYPFVVALLRVFKVRICSGTAIHERWVLTTAHCNRAIYIQYGDMSIPRLNITKLSAVLKFLVHPNFQEYNYFPKHVRMYNDLGLLFVEKLPLEFVPMSGLDYTAMRGIPVTYVGLGVSNRSQKLDYDIMEVRQIGQGVVSSCKDVVKHLFAFPKLCVSSRCKLPQSALPGDSGGPLILDGKIIGITIAILYDLRITVFTPVSPYLTWITTLIKEHEKKSN</sequence>
<dbReference type="Pfam" id="PF00089">
    <property type="entry name" value="Trypsin"/>
    <property type="match status" value="1"/>
</dbReference>
<keyword evidence="7" id="KW-1185">Reference proteome</keyword>
<evidence type="ECO:0000313" key="7">
    <source>
        <dbReference type="Proteomes" id="UP000322000"/>
    </source>
</evidence>
<accession>A0A7E5WYB9</accession>
<dbReference type="InterPro" id="IPR009003">
    <property type="entry name" value="Peptidase_S1_PA"/>
</dbReference>
<dbReference type="KEGG" id="tnl:113506618"/>
<dbReference type="OrthoDB" id="7452977at2759"/>
<dbReference type="PROSITE" id="PS50240">
    <property type="entry name" value="TRYPSIN_DOM"/>
    <property type="match status" value="1"/>
</dbReference>
<dbReference type="GO" id="GO:0004252">
    <property type="term" value="F:serine-type endopeptidase activity"/>
    <property type="evidence" value="ECO:0007669"/>
    <property type="project" value="InterPro"/>
</dbReference>
<keyword evidence="3" id="KW-0378">Hydrolase</keyword>
<evidence type="ECO:0000256" key="5">
    <source>
        <dbReference type="ARBA" id="ARBA00023157"/>
    </source>
</evidence>
<feature type="domain" description="Peptidase S1" evidence="6">
    <location>
        <begin position="45"/>
        <end position="267"/>
    </location>
</feature>
<evidence type="ECO:0000256" key="3">
    <source>
        <dbReference type="ARBA" id="ARBA00022801"/>
    </source>
</evidence>
<dbReference type="GO" id="GO:0006508">
    <property type="term" value="P:proteolysis"/>
    <property type="evidence" value="ECO:0007669"/>
    <property type="project" value="UniProtKB-KW"/>
</dbReference>
<evidence type="ECO:0000256" key="1">
    <source>
        <dbReference type="ARBA" id="ARBA00007664"/>
    </source>
</evidence>
<dbReference type="Proteomes" id="UP000322000">
    <property type="component" value="Chromosome 20"/>
</dbReference>
<proteinExistence type="inferred from homology"/>
<reference evidence="8" key="1">
    <citation type="submission" date="2025-08" db="UniProtKB">
        <authorList>
            <consortium name="RefSeq"/>
        </authorList>
    </citation>
    <scope>IDENTIFICATION</scope>
</reference>
<dbReference type="PANTHER" id="PTHR24276:SF98">
    <property type="entry name" value="FI18310P1-RELATED"/>
    <property type="match status" value="1"/>
</dbReference>
<dbReference type="RefSeq" id="XP_026745252.1">
    <property type="nucleotide sequence ID" value="XM_026889451.1"/>
</dbReference>
<dbReference type="GeneID" id="113506618"/>
<dbReference type="InterPro" id="IPR033116">
    <property type="entry name" value="TRYPSIN_SER"/>
</dbReference>
<dbReference type="Gene3D" id="2.40.10.10">
    <property type="entry name" value="Trypsin-like serine proteases"/>
    <property type="match status" value="2"/>
</dbReference>
<dbReference type="AlphaFoldDB" id="A0A7E5WYB9"/>
<protein>
    <submittedName>
        <fullName evidence="8">Kallikrein-12-like</fullName>
    </submittedName>
</protein>